<dbReference type="GO" id="GO:0031122">
    <property type="term" value="P:cytoplasmic microtubule organization"/>
    <property type="evidence" value="ECO:0007669"/>
    <property type="project" value="TreeGrafter"/>
</dbReference>
<reference evidence="9" key="1">
    <citation type="journal article" date="2020" name="J. Eukaryot. Microbiol.">
        <title>De novo Sequencing, Assembly and Annotation of the Transcriptome for the Free-Living Testate Amoeba Arcella intermedia.</title>
        <authorList>
            <person name="Ribeiro G.M."/>
            <person name="Porfirio-Sousa A.L."/>
            <person name="Maurer-Alcala X.X."/>
            <person name="Katz L.A."/>
            <person name="Lahr D.J.G."/>
        </authorList>
    </citation>
    <scope>NUCLEOTIDE SEQUENCE</scope>
</reference>
<dbReference type="Pfam" id="PF17681">
    <property type="entry name" value="GCP_N_terminal"/>
    <property type="match status" value="1"/>
</dbReference>
<dbReference type="GO" id="GO:0000930">
    <property type="term" value="C:gamma-tubulin complex"/>
    <property type="evidence" value="ECO:0007669"/>
    <property type="project" value="TreeGrafter"/>
</dbReference>
<dbReference type="GO" id="GO:0005874">
    <property type="term" value="C:microtubule"/>
    <property type="evidence" value="ECO:0007669"/>
    <property type="project" value="UniProtKB-KW"/>
</dbReference>
<dbReference type="InterPro" id="IPR041470">
    <property type="entry name" value="GCP_N"/>
</dbReference>
<name>A0A6B2KXC6_9EUKA</name>
<organism evidence="9">
    <name type="scientific">Arcella intermedia</name>
    <dbReference type="NCBI Taxonomy" id="1963864"/>
    <lineage>
        <taxon>Eukaryota</taxon>
        <taxon>Amoebozoa</taxon>
        <taxon>Tubulinea</taxon>
        <taxon>Elardia</taxon>
        <taxon>Arcellinida</taxon>
        <taxon>Sphaerothecina</taxon>
        <taxon>Arcellidae</taxon>
        <taxon>Arcella</taxon>
    </lineage>
</organism>
<sequence>MDSKEVLIKKLIRQLIGDVDTETETELWNNLQNKFLNTIASPVECEYEEILEGFQMRWPLRSELILGLIERISLCPYPQPHLNSILYLMQHIGKTEFDDENPQETLDTQDTTNEIEIEMEKDKEDDSKPLPTSPHSLLPLPSDGDVEDKEGGEKTNGVGMEKEATGALPLGGSVEVAPTPMFQAPSPPTSTSTSTSAWMSVINSPSLSKPTDTQKTLINEGEPDPLLEPKSFEWNKLPSMRPVDPKPRIRLPPPFPSEQNIVKDLIYILQGISGKMIQFSSSNKIIIDFTNFSLDEVKKKLVIEISVLGWYYKLISSYLENRLSLSFYQRDRNEIGLVELHCKEAINEEILDYYRSTTVLGTEASNNNTLTLRQIYVWIQEPYEKLRTICGFIDSLQILRNTSTRSVPCSIFEALLFYRNQSSPVVYRLMDRILKKSMKPFLHITYRWVFDGVLQDSLNEFFITSKDEIHKGNKSWDSYVLSEERIPPFVSKELAQLILGIGKSQNLLRMCKKDASWVEGHLNKHFNDARMLLGGDQNKVILQKLEIIKVNQETEEKRQLGWTPHKQLEGGWWSTRLTKRMKRESEQSVDEQEQEYDLKDETKWEIELKQTMQTVAEIVDGRVLTMMIDEYQILDHVIFLKGFLLLQQSNFCIELIHHLRKHTELHGPFFYEHNLAEIISTALSLPNLSSYPQSLIKRLKATIENPAKSATKTGLEWGKLKLSYQTDFPMNILFSVPVIQKYEQFYHFLWTIQKANYFLREMWKLHMHNRKTVLPDTKPLVDKFYTVRFELGNFFSSLWAYICSVISSEWNQFQSQFLSSKSIESFISLHNSYLKNLSTNILLEELRGDVIDIAEHISKSYMQQSNLFIGMRNIGDLQKKTTQKATTQTAAKRVLIQTEELKVLRERFQQPRQLLRGFLYRLKN</sequence>
<evidence type="ECO:0000256" key="3">
    <source>
        <dbReference type="ARBA" id="ARBA00022490"/>
    </source>
</evidence>
<comment type="similarity">
    <text evidence="2">Belongs to the TUBGCP family.</text>
</comment>
<dbReference type="GO" id="GO:0051011">
    <property type="term" value="F:microtubule minus-end binding"/>
    <property type="evidence" value="ECO:0007669"/>
    <property type="project" value="TreeGrafter"/>
</dbReference>
<evidence type="ECO:0000259" key="8">
    <source>
        <dbReference type="Pfam" id="PF17681"/>
    </source>
</evidence>
<proteinExistence type="inferred from homology"/>
<feature type="region of interest" description="Disordered" evidence="6">
    <location>
        <begin position="120"/>
        <end position="162"/>
    </location>
</feature>
<feature type="domain" description="Gamma tubulin complex component protein N-terminal" evidence="8">
    <location>
        <begin position="262"/>
        <end position="630"/>
    </location>
</feature>
<keyword evidence="3" id="KW-0963">Cytoplasm</keyword>
<dbReference type="PANTHER" id="PTHR19302">
    <property type="entry name" value="GAMMA TUBULIN COMPLEX PROTEIN"/>
    <property type="match status" value="1"/>
</dbReference>
<dbReference type="InterPro" id="IPR007259">
    <property type="entry name" value="GCP"/>
</dbReference>
<keyword evidence="4" id="KW-0493">Microtubule</keyword>
<dbReference type="Pfam" id="PF04130">
    <property type="entry name" value="GCP_C_terminal"/>
    <property type="match status" value="1"/>
</dbReference>
<dbReference type="GO" id="GO:0007020">
    <property type="term" value="P:microtubule nucleation"/>
    <property type="evidence" value="ECO:0007669"/>
    <property type="project" value="InterPro"/>
</dbReference>
<evidence type="ECO:0000256" key="5">
    <source>
        <dbReference type="ARBA" id="ARBA00023212"/>
    </source>
</evidence>
<dbReference type="EMBL" id="GIBP01000407">
    <property type="protein sequence ID" value="NDV29376.1"/>
    <property type="molecule type" value="Transcribed_RNA"/>
</dbReference>
<evidence type="ECO:0000256" key="1">
    <source>
        <dbReference type="ARBA" id="ARBA00004245"/>
    </source>
</evidence>
<evidence type="ECO:0000256" key="6">
    <source>
        <dbReference type="SAM" id="MobiDB-lite"/>
    </source>
</evidence>
<dbReference type="InterPro" id="IPR042241">
    <property type="entry name" value="GCP_C_sf"/>
</dbReference>
<dbReference type="GO" id="GO:0051321">
    <property type="term" value="P:meiotic cell cycle"/>
    <property type="evidence" value="ECO:0007669"/>
    <property type="project" value="TreeGrafter"/>
</dbReference>
<dbReference type="InterPro" id="IPR040457">
    <property type="entry name" value="GCP_C"/>
</dbReference>
<evidence type="ECO:0000256" key="2">
    <source>
        <dbReference type="ARBA" id="ARBA00010337"/>
    </source>
</evidence>
<evidence type="ECO:0000313" key="9">
    <source>
        <dbReference type="EMBL" id="NDV29376.1"/>
    </source>
</evidence>
<comment type="subcellular location">
    <subcellularLocation>
        <location evidence="1">Cytoplasm</location>
        <location evidence="1">Cytoskeleton</location>
    </subcellularLocation>
</comment>
<feature type="compositionally biased region" description="Low complexity" evidence="6">
    <location>
        <begin position="129"/>
        <end position="142"/>
    </location>
</feature>
<dbReference type="AlphaFoldDB" id="A0A6B2KXC6"/>
<feature type="domain" description="Gamma tubulin complex component C-terminal" evidence="7">
    <location>
        <begin position="634"/>
        <end position="914"/>
    </location>
</feature>
<evidence type="ECO:0000259" key="7">
    <source>
        <dbReference type="Pfam" id="PF04130"/>
    </source>
</evidence>
<dbReference type="GO" id="GO:0000922">
    <property type="term" value="C:spindle pole"/>
    <property type="evidence" value="ECO:0007669"/>
    <property type="project" value="InterPro"/>
</dbReference>
<dbReference type="GO" id="GO:0043015">
    <property type="term" value="F:gamma-tubulin binding"/>
    <property type="evidence" value="ECO:0007669"/>
    <property type="project" value="InterPro"/>
</dbReference>
<protein>
    <submittedName>
        <fullName evidence="9">Uncharacterized protein</fullName>
    </submittedName>
</protein>
<dbReference type="Gene3D" id="1.20.120.1900">
    <property type="entry name" value="Gamma-tubulin complex, C-terminal domain"/>
    <property type="match status" value="1"/>
</dbReference>
<keyword evidence="5" id="KW-0206">Cytoskeleton</keyword>
<evidence type="ECO:0000256" key="4">
    <source>
        <dbReference type="ARBA" id="ARBA00022701"/>
    </source>
</evidence>
<dbReference type="GO" id="GO:0051225">
    <property type="term" value="P:spindle assembly"/>
    <property type="evidence" value="ECO:0007669"/>
    <property type="project" value="TreeGrafter"/>
</dbReference>
<dbReference type="GO" id="GO:0000278">
    <property type="term" value="P:mitotic cell cycle"/>
    <property type="evidence" value="ECO:0007669"/>
    <property type="project" value="TreeGrafter"/>
</dbReference>
<accession>A0A6B2KXC6</accession>
<dbReference type="PANTHER" id="PTHR19302:SF14">
    <property type="entry name" value="GAMMA-TUBULIN COMPLEX COMPONENT 3"/>
    <property type="match status" value="1"/>
</dbReference>